<keyword evidence="1" id="KW-0472">Membrane</keyword>
<evidence type="ECO:0000313" key="2">
    <source>
        <dbReference type="EMBL" id="AFK37181.1"/>
    </source>
</evidence>
<protein>
    <submittedName>
        <fullName evidence="2">Uncharacterized protein</fullName>
    </submittedName>
</protein>
<feature type="transmembrane region" description="Helical" evidence="1">
    <location>
        <begin position="39"/>
        <end position="61"/>
    </location>
</feature>
<name>I3SA89_LOTJA</name>
<dbReference type="AlphaFoldDB" id="I3SA89"/>
<keyword evidence="1" id="KW-0812">Transmembrane</keyword>
<proteinExistence type="evidence at transcript level"/>
<sequence>MTLKAAEAERCSRRIQILATTARNSRSTMRFFVEFRIPIAMRLMFLASMISFGFTSIDSLLGTRWMSMWRGLKMFLLTRDCSSWLRTLLIARHFKFD</sequence>
<reference evidence="2" key="1">
    <citation type="submission" date="2012-05" db="EMBL/GenBank/DDBJ databases">
        <authorList>
            <person name="Krishnakumar V."/>
            <person name="Cheung F."/>
            <person name="Xiao Y."/>
            <person name="Chan A."/>
            <person name="Moskal W.A."/>
            <person name="Town C.D."/>
        </authorList>
    </citation>
    <scope>NUCLEOTIDE SEQUENCE</scope>
</reference>
<organism evidence="2">
    <name type="scientific">Lotus japonicus</name>
    <name type="common">Lotus corniculatus var. japonicus</name>
    <dbReference type="NCBI Taxonomy" id="34305"/>
    <lineage>
        <taxon>Eukaryota</taxon>
        <taxon>Viridiplantae</taxon>
        <taxon>Streptophyta</taxon>
        <taxon>Embryophyta</taxon>
        <taxon>Tracheophyta</taxon>
        <taxon>Spermatophyta</taxon>
        <taxon>Magnoliopsida</taxon>
        <taxon>eudicotyledons</taxon>
        <taxon>Gunneridae</taxon>
        <taxon>Pentapetalae</taxon>
        <taxon>rosids</taxon>
        <taxon>fabids</taxon>
        <taxon>Fabales</taxon>
        <taxon>Fabaceae</taxon>
        <taxon>Papilionoideae</taxon>
        <taxon>50 kb inversion clade</taxon>
        <taxon>NPAAA clade</taxon>
        <taxon>Hologalegina</taxon>
        <taxon>robinioid clade</taxon>
        <taxon>Loteae</taxon>
        <taxon>Lotus</taxon>
    </lineage>
</organism>
<keyword evidence="1" id="KW-1133">Transmembrane helix</keyword>
<accession>I3SA89</accession>
<dbReference type="EMBL" id="BT137386">
    <property type="protein sequence ID" value="AFK37181.1"/>
    <property type="molecule type" value="mRNA"/>
</dbReference>
<evidence type="ECO:0000256" key="1">
    <source>
        <dbReference type="SAM" id="Phobius"/>
    </source>
</evidence>